<feature type="transmembrane region" description="Helical" evidence="5">
    <location>
        <begin position="30"/>
        <end position="51"/>
    </location>
</feature>
<feature type="transmembrane region" description="Helical" evidence="5">
    <location>
        <begin position="103"/>
        <end position="121"/>
    </location>
</feature>
<feature type="transmembrane region" description="Helical" evidence="5">
    <location>
        <begin position="242"/>
        <end position="260"/>
    </location>
</feature>
<proteinExistence type="inferred from homology"/>
<dbReference type="PANTHER" id="PTHR43701">
    <property type="entry name" value="MEMBRANE TRANSPORTER PROTEIN MJ0441-RELATED"/>
    <property type="match status" value="1"/>
</dbReference>
<gene>
    <name evidence="6" type="ORF">GR138_29995</name>
</gene>
<feature type="transmembrane region" description="Helical" evidence="5">
    <location>
        <begin position="214"/>
        <end position="235"/>
    </location>
</feature>
<feature type="transmembrane region" description="Helical" evidence="5">
    <location>
        <begin position="6"/>
        <end position="23"/>
    </location>
</feature>
<dbReference type="OrthoDB" id="5189995at2"/>
<protein>
    <recommendedName>
        <fullName evidence="5">Probable membrane transporter protein</fullName>
    </recommendedName>
</protein>
<accession>A0A6N8SMA6</accession>
<feature type="transmembrane region" description="Helical" evidence="5">
    <location>
        <begin position="191"/>
        <end position="208"/>
    </location>
</feature>
<organism evidence="6 7">
    <name type="scientific">Shinella kummerowiae</name>
    <dbReference type="NCBI Taxonomy" id="417745"/>
    <lineage>
        <taxon>Bacteria</taxon>
        <taxon>Pseudomonadati</taxon>
        <taxon>Pseudomonadota</taxon>
        <taxon>Alphaproteobacteria</taxon>
        <taxon>Hyphomicrobiales</taxon>
        <taxon>Rhizobiaceae</taxon>
        <taxon>Shinella</taxon>
    </lineage>
</organism>
<keyword evidence="3 5" id="KW-1133">Transmembrane helix</keyword>
<keyword evidence="4 5" id="KW-0472">Membrane</keyword>
<evidence type="ECO:0000256" key="3">
    <source>
        <dbReference type="ARBA" id="ARBA00022989"/>
    </source>
</evidence>
<comment type="caution">
    <text evidence="6">The sequence shown here is derived from an EMBL/GenBank/DDBJ whole genome shotgun (WGS) entry which is preliminary data.</text>
</comment>
<dbReference type="PANTHER" id="PTHR43701:SF2">
    <property type="entry name" value="MEMBRANE TRANSPORTER PROTEIN YJNA-RELATED"/>
    <property type="match status" value="1"/>
</dbReference>
<feature type="transmembrane region" description="Helical" evidence="5">
    <location>
        <begin position="151"/>
        <end position="179"/>
    </location>
</feature>
<evidence type="ECO:0000256" key="5">
    <source>
        <dbReference type="RuleBase" id="RU363041"/>
    </source>
</evidence>
<dbReference type="GO" id="GO:0005886">
    <property type="term" value="C:plasma membrane"/>
    <property type="evidence" value="ECO:0007669"/>
    <property type="project" value="UniProtKB-SubCell"/>
</dbReference>
<comment type="subcellular location">
    <subcellularLocation>
        <location evidence="5">Cell membrane</location>
        <topology evidence="5">Multi-pass membrane protein</topology>
    </subcellularLocation>
    <subcellularLocation>
        <location evidence="1">Membrane</location>
        <topology evidence="1">Multi-pass membrane protein</topology>
    </subcellularLocation>
</comment>
<reference evidence="6 7" key="1">
    <citation type="submission" date="2019-12" db="EMBL/GenBank/DDBJ databases">
        <title>Shinella kummerowiae sp. nov., a symbiotic bacterium isolated from root nodules of the herbal legume Kummerowia stipulacea.</title>
        <authorList>
            <person name="Gao J."/>
        </authorList>
    </citation>
    <scope>NUCLEOTIDE SEQUENCE [LARGE SCALE GENOMIC DNA]</scope>
    <source>
        <strain evidence="6 7">CCBAU 25048</strain>
    </source>
</reference>
<name>A0A6N8SMA6_9HYPH</name>
<dbReference type="InterPro" id="IPR051598">
    <property type="entry name" value="TSUP/Inactive_protease-like"/>
</dbReference>
<dbReference type="InterPro" id="IPR002781">
    <property type="entry name" value="TM_pro_TauE-like"/>
</dbReference>
<comment type="similarity">
    <text evidence="5">Belongs to the 4-toluene sulfonate uptake permease (TSUP) (TC 2.A.102) family.</text>
</comment>
<dbReference type="EMBL" id="WUMK01000023">
    <property type="protein sequence ID" value="MXN49427.1"/>
    <property type="molecule type" value="Genomic_DNA"/>
</dbReference>
<dbReference type="Proteomes" id="UP000435802">
    <property type="component" value="Unassembled WGS sequence"/>
</dbReference>
<evidence type="ECO:0000313" key="6">
    <source>
        <dbReference type="EMBL" id="MXN49427.1"/>
    </source>
</evidence>
<evidence type="ECO:0000313" key="7">
    <source>
        <dbReference type="Proteomes" id="UP000435802"/>
    </source>
</evidence>
<evidence type="ECO:0000256" key="4">
    <source>
        <dbReference type="ARBA" id="ARBA00023136"/>
    </source>
</evidence>
<keyword evidence="5" id="KW-1003">Cell membrane</keyword>
<keyword evidence="2 5" id="KW-0812">Transmembrane</keyword>
<evidence type="ECO:0000256" key="1">
    <source>
        <dbReference type="ARBA" id="ARBA00004141"/>
    </source>
</evidence>
<evidence type="ECO:0000256" key="2">
    <source>
        <dbReference type="ARBA" id="ARBA00022692"/>
    </source>
</evidence>
<dbReference type="AlphaFoldDB" id="A0A6N8SMA6"/>
<keyword evidence="7" id="KW-1185">Reference proteome</keyword>
<sequence>MDWQYSLLGLFVGAFVGITGVGGGSLMTPILVLFFGIHPIAAVGTDLLYAAITKLVGTVVHARKQTVNWTIVRLLATGSIPGALLTIFLISSIGKPSGGAANLIVAALGFMLVLTSVLLIFQKQLLLSVERWGKPPHANISPQHYPWPTVAVGFIIGVLVTLTSVGAGALGATMMLILYPRLRLTDIVGSDIAHAVPLALIGGIGYWAMGGVDWSLLTSLLAGSIPGIIVGSLLATSASDRFIRPMLAAVLAVIGMKLILSS</sequence>
<feature type="transmembrane region" description="Helical" evidence="5">
    <location>
        <begin position="71"/>
        <end position="91"/>
    </location>
</feature>
<dbReference type="Pfam" id="PF01925">
    <property type="entry name" value="TauE"/>
    <property type="match status" value="1"/>
</dbReference>